<dbReference type="Gene3D" id="3.90.1150.10">
    <property type="entry name" value="Aspartate Aminotransferase, domain 1"/>
    <property type="match status" value="1"/>
</dbReference>
<dbReference type="PANTHER" id="PTHR43797:SF2">
    <property type="entry name" value="HOMOCYSTEINE_CYSTEINE SYNTHASE"/>
    <property type="match status" value="1"/>
</dbReference>
<evidence type="ECO:0000313" key="9">
    <source>
        <dbReference type="Proteomes" id="UP000321558"/>
    </source>
</evidence>
<evidence type="ECO:0000256" key="5">
    <source>
        <dbReference type="PIRSR" id="PIRSR001434-2"/>
    </source>
</evidence>
<dbReference type="InterPro" id="IPR015422">
    <property type="entry name" value="PyrdxlP-dep_Trfase_small"/>
</dbReference>
<dbReference type="CDD" id="cd00614">
    <property type="entry name" value="CGS_like"/>
    <property type="match status" value="1"/>
</dbReference>
<evidence type="ECO:0000256" key="1">
    <source>
        <dbReference type="ARBA" id="ARBA00001933"/>
    </source>
</evidence>
<evidence type="ECO:0000256" key="6">
    <source>
        <dbReference type="RuleBase" id="RU362118"/>
    </source>
</evidence>
<evidence type="ECO:0000256" key="3">
    <source>
        <dbReference type="ARBA" id="ARBA00022679"/>
    </source>
</evidence>
<accession>A0A511ZK19</accession>
<dbReference type="InterPro" id="IPR015421">
    <property type="entry name" value="PyrdxlP-dep_Trfase_major"/>
</dbReference>
<comment type="caution">
    <text evidence="8">The sequence shown here is derived from an EMBL/GenBank/DDBJ whole genome shotgun (WGS) entry which is preliminary data.</text>
</comment>
<dbReference type="InterPro" id="IPR000277">
    <property type="entry name" value="Cys/Met-Metab_PyrdxlP-dep_enz"/>
</dbReference>
<evidence type="ECO:0000256" key="7">
    <source>
        <dbReference type="SAM" id="MobiDB-lite"/>
    </source>
</evidence>
<feature type="compositionally biased region" description="Polar residues" evidence="7">
    <location>
        <begin position="8"/>
        <end position="22"/>
    </location>
</feature>
<dbReference type="FunFam" id="3.40.640.10:FF:000035">
    <property type="entry name" value="O-succinylhomoserine sulfhydrylase"/>
    <property type="match status" value="1"/>
</dbReference>
<protein>
    <submittedName>
        <fullName evidence="8">O-acetylhomoserine aminocarboxypropyltransferase</fullName>
    </submittedName>
</protein>
<keyword evidence="3 8" id="KW-0808">Transferase</keyword>
<evidence type="ECO:0000256" key="4">
    <source>
        <dbReference type="ARBA" id="ARBA00022898"/>
    </source>
</evidence>
<keyword evidence="9" id="KW-1185">Reference proteome</keyword>
<gene>
    <name evidence="8" type="ORF">OSO01_25080</name>
</gene>
<dbReference type="NCBIfam" id="TIGR01326">
    <property type="entry name" value="OAH_OAS_sulfhy"/>
    <property type="match status" value="1"/>
</dbReference>
<dbReference type="GO" id="GO:0071269">
    <property type="term" value="P:L-homocysteine biosynthetic process"/>
    <property type="evidence" value="ECO:0007669"/>
    <property type="project" value="TreeGrafter"/>
</dbReference>
<organism evidence="8 9">
    <name type="scientific">Oceanobacillus sojae</name>
    <dbReference type="NCBI Taxonomy" id="582851"/>
    <lineage>
        <taxon>Bacteria</taxon>
        <taxon>Bacillati</taxon>
        <taxon>Bacillota</taxon>
        <taxon>Bacilli</taxon>
        <taxon>Bacillales</taxon>
        <taxon>Bacillaceae</taxon>
        <taxon>Oceanobacillus</taxon>
    </lineage>
</organism>
<evidence type="ECO:0000313" key="8">
    <source>
        <dbReference type="EMBL" id="GEN87769.1"/>
    </source>
</evidence>
<comment type="cofactor">
    <cofactor evidence="1 6">
        <name>pyridoxal 5'-phosphate</name>
        <dbReference type="ChEBI" id="CHEBI:597326"/>
    </cofactor>
</comment>
<dbReference type="PANTHER" id="PTHR43797">
    <property type="entry name" value="HOMOCYSTEINE/CYSTEINE SYNTHASE"/>
    <property type="match status" value="1"/>
</dbReference>
<feature type="region of interest" description="Disordered" evidence="7">
    <location>
        <begin position="1"/>
        <end position="22"/>
    </location>
</feature>
<dbReference type="Gene3D" id="3.40.640.10">
    <property type="entry name" value="Type I PLP-dependent aspartate aminotransferase-like (Major domain)"/>
    <property type="match status" value="1"/>
</dbReference>
<keyword evidence="4 5" id="KW-0663">Pyridoxal phosphate</keyword>
<dbReference type="GO" id="GO:0004124">
    <property type="term" value="F:cysteine synthase activity"/>
    <property type="evidence" value="ECO:0007669"/>
    <property type="project" value="TreeGrafter"/>
</dbReference>
<dbReference type="RefSeq" id="WP_147210730.1">
    <property type="nucleotide sequence ID" value="NZ_BJYM01000010.1"/>
</dbReference>
<dbReference type="EMBL" id="BJYM01000010">
    <property type="protein sequence ID" value="GEN87769.1"/>
    <property type="molecule type" value="Genomic_DNA"/>
</dbReference>
<name>A0A511ZK19_9BACI</name>
<sequence>MSFEEQDTPNFNTVAQHGGQESDSLTHARAVPIYQTTSYEFESPDHAASLFQMQKEGYIYSRNANPTNRVLEKRLAGLEGGVDAFAVSSGQSAITIALLTLAKAGEEIVTTNALYGGTYNLFSETFSRFGVKARFVDGTDIEEVRGAINEKTKAVFTESIGNPGLQIADIKALSKAAHDHGIPLVVDATFTTPYLQKPIDYGADIVIHSVTKFIGGNGTAIGGIIIDAGSFDWGNGNFPEFTTPNRALNNQSYVELPSASPFIAKARFELGHNLGTALSPFHGWLFIQGLQSLSVRMRQHVENAQEVAEYLANHHLIAWVNYPTLEGDSQYELAKIYLPKGAGSIFTFGVIGGYESAKIFINSVKLLSHVANVGDSKTLVIHPASTTHARLSPEEKLTAGVEEEQIRLSIGLEDVEDIKADIDQALQKSVEASFVEEVNPFN</sequence>
<dbReference type="Pfam" id="PF01053">
    <property type="entry name" value="Cys_Met_Meta_PP"/>
    <property type="match status" value="1"/>
</dbReference>
<dbReference type="GO" id="GO:0005737">
    <property type="term" value="C:cytoplasm"/>
    <property type="evidence" value="ECO:0007669"/>
    <property type="project" value="TreeGrafter"/>
</dbReference>
<dbReference type="GO" id="GO:0030170">
    <property type="term" value="F:pyridoxal phosphate binding"/>
    <property type="evidence" value="ECO:0007669"/>
    <property type="project" value="InterPro"/>
</dbReference>
<reference evidence="8 9" key="1">
    <citation type="submission" date="2019-07" db="EMBL/GenBank/DDBJ databases">
        <title>Whole genome shotgun sequence of Oceanobacillus sojae NBRC 105379.</title>
        <authorList>
            <person name="Hosoyama A."/>
            <person name="Uohara A."/>
            <person name="Ohji S."/>
            <person name="Ichikawa N."/>
        </authorList>
    </citation>
    <scope>NUCLEOTIDE SEQUENCE [LARGE SCALE GENOMIC DNA]</scope>
    <source>
        <strain evidence="8 9">NBRC 105379</strain>
    </source>
</reference>
<dbReference type="InterPro" id="IPR006235">
    <property type="entry name" value="OAc-hSer/O-AcSer_sulfhydrylase"/>
</dbReference>
<feature type="modified residue" description="N6-(pyridoxal phosphate)lysine" evidence="5">
    <location>
        <position position="212"/>
    </location>
</feature>
<dbReference type="GO" id="GO:0003961">
    <property type="term" value="F:O-acetylhomoserine aminocarboxypropyltransferase activity"/>
    <property type="evidence" value="ECO:0007669"/>
    <property type="project" value="TreeGrafter"/>
</dbReference>
<dbReference type="PIRSF" id="PIRSF001434">
    <property type="entry name" value="CGS"/>
    <property type="match status" value="1"/>
</dbReference>
<dbReference type="GO" id="GO:0006535">
    <property type="term" value="P:cysteine biosynthetic process from serine"/>
    <property type="evidence" value="ECO:0007669"/>
    <property type="project" value="TreeGrafter"/>
</dbReference>
<evidence type="ECO:0000256" key="2">
    <source>
        <dbReference type="ARBA" id="ARBA00009077"/>
    </source>
</evidence>
<dbReference type="Proteomes" id="UP000321558">
    <property type="component" value="Unassembled WGS sequence"/>
</dbReference>
<comment type="similarity">
    <text evidence="2 6">Belongs to the trans-sulfuration enzymes family.</text>
</comment>
<dbReference type="GO" id="GO:0019346">
    <property type="term" value="P:transsulfuration"/>
    <property type="evidence" value="ECO:0007669"/>
    <property type="project" value="InterPro"/>
</dbReference>
<dbReference type="AlphaFoldDB" id="A0A511ZK19"/>
<dbReference type="InterPro" id="IPR015424">
    <property type="entry name" value="PyrdxlP-dep_Trfase"/>
</dbReference>
<proteinExistence type="inferred from homology"/>
<dbReference type="SUPFAM" id="SSF53383">
    <property type="entry name" value="PLP-dependent transferases"/>
    <property type="match status" value="1"/>
</dbReference>
<dbReference type="OrthoDB" id="9803887at2"/>